<proteinExistence type="predicted"/>
<gene>
    <name evidence="1" type="ORF">MA16_Dca000125</name>
</gene>
<dbReference type="PANTHER" id="PTHR35505">
    <property type="entry name" value="OS01G0600300 PROTEIN"/>
    <property type="match status" value="1"/>
</dbReference>
<dbReference type="OrthoDB" id="1660458at2759"/>
<keyword evidence="2" id="KW-1185">Reference proteome</keyword>
<dbReference type="PANTHER" id="PTHR35505:SF1">
    <property type="entry name" value="SNF2 DOMAIN PROTEIN"/>
    <property type="match status" value="1"/>
</dbReference>
<reference evidence="1 2" key="1">
    <citation type="journal article" date="2016" name="Sci. Rep.">
        <title>The Dendrobium catenatum Lindl. genome sequence provides insights into polysaccharide synthase, floral development and adaptive evolution.</title>
        <authorList>
            <person name="Zhang G.Q."/>
            <person name="Xu Q."/>
            <person name="Bian C."/>
            <person name="Tsai W.C."/>
            <person name="Yeh C.M."/>
            <person name="Liu K.W."/>
            <person name="Yoshida K."/>
            <person name="Zhang L.S."/>
            <person name="Chang S.B."/>
            <person name="Chen F."/>
            <person name="Shi Y."/>
            <person name="Su Y.Y."/>
            <person name="Zhang Y.Q."/>
            <person name="Chen L.J."/>
            <person name="Yin Y."/>
            <person name="Lin M."/>
            <person name="Huang H."/>
            <person name="Deng H."/>
            <person name="Wang Z.W."/>
            <person name="Zhu S.L."/>
            <person name="Zhao X."/>
            <person name="Deng C."/>
            <person name="Niu S.C."/>
            <person name="Huang J."/>
            <person name="Wang M."/>
            <person name="Liu G.H."/>
            <person name="Yang H.J."/>
            <person name="Xiao X.J."/>
            <person name="Hsiao Y.Y."/>
            <person name="Wu W.L."/>
            <person name="Chen Y.Y."/>
            <person name="Mitsuda N."/>
            <person name="Ohme-Takagi M."/>
            <person name="Luo Y.B."/>
            <person name="Van de Peer Y."/>
            <person name="Liu Z.J."/>
        </authorList>
    </citation>
    <scope>NUCLEOTIDE SEQUENCE [LARGE SCALE GENOMIC DNA]</scope>
    <source>
        <tissue evidence="1">The whole plant</tissue>
    </source>
</reference>
<dbReference type="Proteomes" id="UP000233837">
    <property type="component" value="Unassembled WGS sequence"/>
</dbReference>
<organism evidence="1 2">
    <name type="scientific">Dendrobium catenatum</name>
    <dbReference type="NCBI Taxonomy" id="906689"/>
    <lineage>
        <taxon>Eukaryota</taxon>
        <taxon>Viridiplantae</taxon>
        <taxon>Streptophyta</taxon>
        <taxon>Embryophyta</taxon>
        <taxon>Tracheophyta</taxon>
        <taxon>Spermatophyta</taxon>
        <taxon>Magnoliopsida</taxon>
        <taxon>Liliopsida</taxon>
        <taxon>Asparagales</taxon>
        <taxon>Orchidaceae</taxon>
        <taxon>Epidendroideae</taxon>
        <taxon>Malaxideae</taxon>
        <taxon>Dendrobiinae</taxon>
        <taxon>Dendrobium</taxon>
    </lineage>
</organism>
<accession>A0A2I0WSZ2</accession>
<dbReference type="AlphaFoldDB" id="A0A2I0WSZ2"/>
<reference evidence="1 2" key="2">
    <citation type="journal article" date="2017" name="Nature">
        <title>The Apostasia genome and the evolution of orchids.</title>
        <authorList>
            <person name="Zhang G.Q."/>
            <person name="Liu K.W."/>
            <person name="Li Z."/>
            <person name="Lohaus R."/>
            <person name="Hsiao Y.Y."/>
            <person name="Niu S.C."/>
            <person name="Wang J.Y."/>
            <person name="Lin Y.C."/>
            <person name="Xu Q."/>
            <person name="Chen L.J."/>
            <person name="Yoshida K."/>
            <person name="Fujiwara S."/>
            <person name="Wang Z.W."/>
            <person name="Zhang Y.Q."/>
            <person name="Mitsuda N."/>
            <person name="Wang M."/>
            <person name="Liu G.H."/>
            <person name="Pecoraro L."/>
            <person name="Huang H.X."/>
            <person name="Xiao X.J."/>
            <person name="Lin M."/>
            <person name="Wu X.Y."/>
            <person name="Wu W.L."/>
            <person name="Chen Y.Y."/>
            <person name="Chang S.B."/>
            <person name="Sakamoto S."/>
            <person name="Ohme-Takagi M."/>
            <person name="Yagi M."/>
            <person name="Zeng S.J."/>
            <person name="Shen C.Y."/>
            <person name="Yeh C.M."/>
            <person name="Luo Y.B."/>
            <person name="Tsai W.C."/>
            <person name="Van de Peer Y."/>
            <person name="Liu Z.J."/>
        </authorList>
    </citation>
    <scope>NUCLEOTIDE SEQUENCE [LARGE SCALE GENOMIC DNA]</scope>
    <source>
        <tissue evidence="1">The whole plant</tissue>
    </source>
</reference>
<sequence>MDSVLLQSPMKERSPDLGLSSETTYELMLRESIKSFLGGFHREGFDFAGFRSVMSRQLQSSVDPPLEIVWLYSAASYHESVAAKNSFDRIRAVRDLLQLLSAFSAASGGAKSIALIAPAVYDLYQCAVDGLVEKKDIECLADGILSYISICSGHYSDLEEISTLLHPCFLDLLKVWTLRHSGAGASLEAFFPLISSEARRRFEKEGSGVSYLAGVVIAESFLLRLCLKVKGGGASRKELQKELGIWAVSSITAFCNRHFFEILLKFLLDTKVIAAALLNADDEKLARGVLYDAVVLVDYSFLFSGKEIGQSDRIRNLLVTKLIVTNEAVKIARTGGDHGQAISYLNAYATSSLPSELINLVRKQIGDLSSEKPNNNSPEGLLKWLVILQQMRKISLDDEASRYAIQLISEESNLLAVESASAEDKKMDADLFFLDKGESNGEEMESMDAVFSSAAQSMKQFSSNGRVKRKKSIGQEGNRFKFVKYDVHNDLLEDSVIPIIADGANCDSAVENPPSDADMEESD</sequence>
<evidence type="ECO:0000313" key="1">
    <source>
        <dbReference type="EMBL" id="PKU78782.1"/>
    </source>
</evidence>
<name>A0A2I0WSZ2_9ASPA</name>
<protein>
    <submittedName>
        <fullName evidence="1">Uncharacterized protein</fullName>
    </submittedName>
</protein>
<dbReference type="EMBL" id="KZ502442">
    <property type="protein sequence ID" value="PKU78782.1"/>
    <property type="molecule type" value="Genomic_DNA"/>
</dbReference>
<evidence type="ECO:0000313" key="2">
    <source>
        <dbReference type="Proteomes" id="UP000233837"/>
    </source>
</evidence>